<protein>
    <submittedName>
        <fullName evidence="2 3">Cystatin, putative</fullName>
    </submittedName>
</protein>
<keyword evidence="1" id="KW-0732">Signal</keyword>
<name>B7PBN8_IXOSC</name>
<evidence type="ECO:0000256" key="1">
    <source>
        <dbReference type="SAM" id="SignalP"/>
    </source>
</evidence>
<accession>B7PBN8</accession>
<proteinExistence type="predicted"/>
<dbReference type="VEuPathDB" id="VectorBase:ISCI002215"/>
<dbReference type="AlphaFoldDB" id="B7PBN8"/>
<reference evidence="3" key="2">
    <citation type="submission" date="2020-05" db="UniProtKB">
        <authorList>
            <consortium name="EnsemblMetazoa"/>
        </authorList>
    </citation>
    <scope>IDENTIFICATION</scope>
    <source>
        <strain evidence="3">wikel</strain>
    </source>
</reference>
<sequence length="64" mass="7289">MSLPKVALVCFVAVSLSSAFPGKLKRHHPDVDHRYREWAHFATSSQVEVRTNYDTLVTLFNVES</sequence>
<gene>
    <name evidence="2" type="ORF">IscW_ISCW002215</name>
</gene>
<feature type="chain" id="PRO_5010825961" evidence="1">
    <location>
        <begin position="20"/>
        <end position="64"/>
    </location>
</feature>
<dbReference type="InParanoid" id="B7PBN8"/>
<reference evidence="2 4" key="1">
    <citation type="submission" date="2008-03" db="EMBL/GenBank/DDBJ databases">
        <title>Annotation of Ixodes scapularis.</title>
        <authorList>
            <consortium name="Ixodes scapularis Genome Project Consortium"/>
            <person name="Caler E."/>
            <person name="Hannick L.I."/>
            <person name="Bidwell S."/>
            <person name="Joardar V."/>
            <person name="Thiagarajan M."/>
            <person name="Amedeo P."/>
            <person name="Galinsky K.J."/>
            <person name="Schobel S."/>
            <person name="Inman J."/>
            <person name="Hostetler J."/>
            <person name="Miller J."/>
            <person name="Hammond M."/>
            <person name="Megy K."/>
            <person name="Lawson D."/>
            <person name="Kodira C."/>
            <person name="Sutton G."/>
            <person name="Meyer J."/>
            <person name="Hill C.A."/>
            <person name="Birren B."/>
            <person name="Nene V."/>
            <person name="Collins F."/>
            <person name="Alarcon-Chaidez F."/>
            <person name="Wikel S."/>
            <person name="Strausberg R."/>
        </authorList>
    </citation>
    <scope>NUCLEOTIDE SEQUENCE [LARGE SCALE GENOMIC DNA]</scope>
    <source>
        <strain evidence="4">Wikel</strain>
        <strain evidence="2">Wikel colony</strain>
    </source>
</reference>
<evidence type="ECO:0000313" key="2">
    <source>
        <dbReference type="EMBL" id="EEC04010.1"/>
    </source>
</evidence>
<dbReference type="EMBL" id="ABJB010831499">
    <property type="status" value="NOT_ANNOTATED_CDS"/>
    <property type="molecule type" value="Genomic_DNA"/>
</dbReference>
<keyword evidence="4" id="KW-1185">Reference proteome</keyword>
<evidence type="ECO:0000313" key="4">
    <source>
        <dbReference type="Proteomes" id="UP000001555"/>
    </source>
</evidence>
<dbReference type="EMBL" id="DS677715">
    <property type="protein sequence ID" value="EEC04010.1"/>
    <property type="molecule type" value="Genomic_DNA"/>
</dbReference>
<dbReference type="EnsemblMetazoa" id="ISCW002215-RA">
    <property type="protein sequence ID" value="ISCW002215-PA"/>
    <property type="gene ID" value="ISCW002215"/>
</dbReference>
<dbReference type="Proteomes" id="UP000001555">
    <property type="component" value="Unassembled WGS sequence"/>
</dbReference>
<feature type="signal peptide" evidence="1">
    <location>
        <begin position="1"/>
        <end position="19"/>
    </location>
</feature>
<evidence type="ECO:0000313" key="3">
    <source>
        <dbReference type="EnsemblMetazoa" id="ISCW002215-PA"/>
    </source>
</evidence>
<dbReference type="VEuPathDB" id="VectorBase:ISCW002215"/>
<dbReference type="HOGENOM" id="CLU_2870072_0_0_1"/>
<dbReference type="PaxDb" id="6945-B7PBN8"/>
<organism>
    <name type="scientific">Ixodes scapularis</name>
    <name type="common">Black-legged tick</name>
    <name type="synonym">Deer tick</name>
    <dbReference type="NCBI Taxonomy" id="6945"/>
    <lineage>
        <taxon>Eukaryota</taxon>
        <taxon>Metazoa</taxon>
        <taxon>Ecdysozoa</taxon>
        <taxon>Arthropoda</taxon>
        <taxon>Chelicerata</taxon>
        <taxon>Arachnida</taxon>
        <taxon>Acari</taxon>
        <taxon>Parasitiformes</taxon>
        <taxon>Ixodida</taxon>
        <taxon>Ixodoidea</taxon>
        <taxon>Ixodidae</taxon>
        <taxon>Ixodinae</taxon>
        <taxon>Ixodes</taxon>
    </lineage>
</organism>